<keyword evidence="13" id="KW-1185">Reference proteome</keyword>
<name>A0A1B9HVR9_9TREE</name>
<feature type="compositionally biased region" description="Low complexity" evidence="9">
    <location>
        <begin position="219"/>
        <end position="228"/>
    </location>
</feature>
<dbReference type="GO" id="GO:0004038">
    <property type="term" value="F:allantoinase activity"/>
    <property type="evidence" value="ECO:0007669"/>
    <property type="project" value="UniProtKB-EC"/>
</dbReference>
<reference evidence="11" key="1">
    <citation type="submission" date="2013-07" db="EMBL/GenBank/DDBJ databases">
        <title>The Genome Sequence of Cryptococcus pinus CBS10737.</title>
        <authorList>
            <consortium name="The Broad Institute Genome Sequencing Platform"/>
            <person name="Cuomo C."/>
            <person name="Litvintseva A."/>
            <person name="Chen Y."/>
            <person name="Heitman J."/>
            <person name="Sun S."/>
            <person name="Springer D."/>
            <person name="Dromer F."/>
            <person name="Young S.K."/>
            <person name="Zeng Q."/>
            <person name="Gargeya S."/>
            <person name="Fitzgerald M."/>
            <person name="Abouelleil A."/>
            <person name="Alvarado L."/>
            <person name="Berlin A.M."/>
            <person name="Chapman S.B."/>
            <person name="Dewar J."/>
            <person name="Goldberg J."/>
            <person name="Griggs A."/>
            <person name="Gujja S."/>
            <person name="Hansen M."/>
            <person name="Howarth C."/>
            <person name="Imamovic A."/>
            <person name="Larimer J."/>
            <person name="McCowan C."/>
            <person name="Murphy C."/>
            <person name="Pearson M."/>
            <person name="Priest M."/>
            <person name="Roberts A."/>
            <person name="Saif S."/>
            <person name="Shea T."/>
            <person name="Sykes S."/>
            <person name="Wortman J."/>
            <person name="Nusbaum C."/>
            <person name="Birren B."/>
        </authorList>
    </citation>
    <scope>NUCLEOTIDE SEQUENCE [LARGE SCALE GENOMIC DNA]</scope>
    <source>
        <strain evidence="11">CBS 10737</strain>
    </source>
</reference>
<dbReference type="GeneID" id="30174624"/>
<dbReference type="InterPro" id="IPR006680">
    <property type="entry name" value="Amidohydro-rel"/>
</dbReference>
<reference evidence="11" key="3">
    <citation type="submission" date="2016-07" db="EMBL/GenBank/DDBJ databases">
        <title>Evolution of pathogenesis and genome organization in the Tremellales.</title>
        <authorList>
            <person name="Cuomo C."/>
            <person name="Litvintseva A."/>
            <person name="Heitman J."/>
            <person name="Chen Y."/>
            <person name="Sun S."/>
            <person name="Springer D."/>
            <person name="Dromer F."/>
            <person name="Young S."/>
            <person name="Zeng Q."/>
            <person name="Chapman S."/>
            <person name="Gujja S."/>
            <person name="Saif S."/>
            <person name="Birren B."/>
        </authorList>
    </citation>
    <scope>NUCLEOTIDE SEQUENCE</scope>
    <source>
        <strain evidence="11">CBS 10737</strain>
    </source>
</reference>
<dbReference type="STRING" id="1296096.A0A1B9HVR9"/>
<comment type="pathway">
    <text evidence="2">Nitrogen metabolism; (S)-allantoin degradation; allantoate from (S)-allantoin: step 1/1.</text>
</comment>
<evidence type="ECO:0000313" key="13">
    <source>
        <dbReference type="Proteomes" id="UP000094020"/>
    </source>
</evidence>
<dbReference type="EMBL" id="CP144520">
    <property type="protein sequence ID" value="WWC67856.1"/>
    <property type="molecule type" value="Genomic_DNA"/>
</dbReference>
<evidence type="ECO:0000313" key="12">
    <source>
        <dbReference type="EMBL" id="WWC67856.1"/>
    </source>
</evidence>
<reference evidence="12" key="4">
    <citation type="submission" date="2024-02" db="EMBL/GenBank/DDBJ databases">
        <title>Comparative genomics of Cryptococcus and Kwoniella reveals pathogenesis evolution and contrasting modes of karyotype evolution via chromosome fusion or intercentromeric recombination.</title>
        <authorList>
            <person name="Coelho M.A."/>
            <person name="David-Palma M."/>
            <person name="Shea T."/>
            <person name="Bowers K."/>
            <person name="McGinley-Smith S."/>
            <person name="Mohammad A.W."/>
            <person name="Gnirke A."/>
            <person name="Yurkov A.M."/>
            <person name="Nowrousian M."/>
            <person name="Sun S."/>
            <person name="Cuomo C.A."/>
            <person name="Heitman J."/>
        </authorList>
    </citation>
    <scope>NUCLEOTIDE SEQUENCE</scope>
    <source>
        <strain evidence="12">CBS 10737</strain>
    </source>
</reference>
<keyword evidence="8" id="KW-0862">Zinc</keyword>
<dbReference type="Pfam" id="PF01979">
    <property type="entry name" value="Amidohydro_1"/>
    <property type="match status" value="1"/>
</dbReference>
<dbReference type="KEGG" id="kpin:30174624"/>
<dbReference type="SUPFAM" id="SSF51556">
    <property type="entry name" value="Metallo-dependent hydrolases"/>
    <property type="match status" value="1"/>
</dbReference>
<sequence>MVKRQIILAPQALLPSKDDPQAATIEIDLSLGTIISIKEGIIPPLQEEDVEIIKIEDDKIVLPGLIDTHVHLNQPGRTEWEGFQTGTLAAISGGVTTLIDMPLNSIPPTTTLKGLEIKRKEALKIGINSDLGFWGGIIPGNQGELVNMLNNGVKGFKCFLIDSGVEEFPHVEEEDLIKACEALKGTNALILFHAELDDSNPCIPTSTKNENSHSHSHNHSSSSSSQSSYSKFLESRPEEFELKALKLIIKFTKLYPELNFHIVHLSSSNAIPLIKKAKFSENIKNLTIETCFHYLCLSSELILNDDFKTEFKCCPPIRSELNRKRLIENLLEDSSKNEKNENIINYIVSDHSPCIPELKKGNFLESWGGISSLGLGLSLLFNEIGNKIKLGKLINFLSINQAKQVNLKNKGELKIGNQADFIIFNPNVKWTVTTESLLFKNKISPYIGKTLKGRVEKTYLAGQLVWDYEKGIDGAVLSQGRLL</sequence>
<dbReference type="PANTHER" id="PTHR43668:SF2">
    <property type="entry name" value="ALLANTOINASE"/>
    <property type="match status" value="1"/>
</dbReference>
<feature type="domain" description="Amidohydrolase-related" evidence="10">
    <location>
        <begin position="60"/>
        <end position="465"/>
    </location>
</feature>
<dbReference type="AlphaFoldDB" id="A0A1B9HVR9"/>
<evidence type="ECO:0000256" key="7">
    <source>
        <dbReference type="ARBA" id="ARBA00022801"/>
    </source>
</evidence>
<dbReference type="UniPathway" id="UPA00395">
    <property type="reaction ID" value="UER00653"/>
</dbReference>
<evidence type="ECO:0000259" key="10">
    <source>
        <dbReference type="Pfam" id="PF01979"/>
    </source>
</evidence>
<evidence type="ECO:0000256" key="8">
    <source>
        <dbReference type="ARBA" id="ARBA00022833"/>
    </source>
</evidence>
<keyword evidence="6" id="KW-0479">Metal-binding</keyword>
<comment type="subunit">
    <text evidence="4">Homotetramer.</text>
</comment>
<proteinExistence type="inferred from homology"/>
<dbReference type="GO" id="GO:0005737">
    <property type="term" value="C:cytoplasm"/>
    <property type="evidence" value="ECO:0007669"/>
    <property type="project" value="TreeGrafter"/>
</dbReference>
<dbReference type="InterPro" id="IPR032466">
    <property type="entry name" value="Metal_Hydrolase"/>
</dbReference>
<evidence type="ECO:0000256" key="3">
    <source>
        <dbReference type="ARBA" id="ARBA00010368"/>
    </source>
</evidence>
<evidence type="ECO:0000256" key="9">
    <source>
        <dbReference type="SAM" id="MobiDB-lite"/>
    </source>
</evidence>
<dbReference type="InterPro" id="IPR011059">
    <property type="entry name" value="Metal-dep_hydrolase_composite"/>
</dbReference>
<dbReference type="GO" id="GO:0006145">
    <property type="term" value="P:purine nucleobase catabolic process"/>
    <property type="evidence" value="ECO:0007669"/>
    <property type="project" value="TreeGrafter"/>
</dbReference>
<dbReference type="PANTHER" id="PTHR43668">
    <property type="entry name" value="ALLANTOINASE"/>
    <property type="match status" value="1"/>
</dbReference>
<accession>A0A1B9HVR9</accession>
<dbReference type="SUPFAM" id="SSF51338">
    <property type="entry name" value="Composite domain of metallo-dependent hydrolases"/>
    <property type="match status" value="1"/>
</dbReference>
<gene>
    <name evidence="11" type="ORF">I206_06255</name>
    <name evidence="12" type="ORF">I206_101773</name>
</gene>
<dbReference type="Proteomes" id="UP000094020">
    <property type="component" value="Chromosome 2"/>
</dbReference>
<comment type="cofactor">
    <cofactor evidence="1">
        <name>Zn(2+)</name>
        <dbReference type="ChEBI" id="CHEBI:29105"/>
    </cofactor>
</comment>
<dbReference type="GO" id="GO:0000256">
    <property type="term" value="P:allantoin catabolic process"/>
    <property type="evidence" value="ECO:0007669"/>
    <property type="project" value="UniProtKB-UniPathway"/>
</dbReference>
<dbReference type="PROSITE" id="PS01137">
    <property type="entry name" value="TATD_1"/>
    <property type="match status" value="1"/>
</dbReference>
<evidence type="ECO:0000256" key="6">
    <source>
        <dbReference type="ARBA" id="ARBA00022723"/>
    </source>
</evidence>
<organism evidence="11">
    <name type="scientific">Kwoniella pini CBS 10737</name>
    <dbReference type="NCBI Taxonomy" id="1296096"/>
    <lineage>
        <taxon>Eukaryota</taxon>
        <taxon>Fungi</taxon>
        <taxon>Dikarya</taxon>
        <taxon>Basidiomycota</taxon>
        <taxon>Agaricomycotina</taxon>
        <taxon>Tremellomycetes</taxon>
        <taxon>Tremellales</taxon>
        <taxon>Cryptococcaceae</taxon>
        <taxon>Kwoniella</taxon>
    </lineage>
</organism>
<dbReference type="EC" id="3.5.2.5" evidence="5"/>
<dbReference type="InterPro" id="IPR018228">
    <property type="entry name" value="DNase_TatD-rel_CS"/>
</dbReference>
<dbReference type="Gene3D" id="3.20.20.140">
    <property type="entry name" value="Metal-dependent hydrolases"/>
    <property type="match status" value="1"/>
</dbReference>
<dbReference type="EMBL" id="KV700116">
    <property type="protein sequence ID" value="OCF47359.1"/>
    <property type="molecule type" value="Genomic_DNA"/>
</dbReference>
<evidence type="ECO:0000256" key="4">
    <source>
        <dbReference type="ARBA" id="ARBA00011881"/>
    </source>
</evidence>
<dbReference type="GO" id="GO:0008270">
    <property type="term" value="F:zinc ion binding"/>
    <property type="evidence" value="ECO:0007669"/>
    <property type="project" value="InterPro"/>
</dbReference>
<protein>
    <recommendedName>
        <fullName evidence="5">allantoinase</fullName>
        <ecNumber evidence="5">3.5.2.5</ecNumber>
    </recommendedName>
</protein>
<evidence type="ECO:0000313" key="11">
    <source>
        <dbReference type="EMBL" id="OCF47359.1"/>
    </source>
</evidence>
<dbReference type="RefSeq" id="XP_019008578.1">
    <property type="nucleotide sequence ID" value="XM_019157965.1"/>
</dbReference>
<comment type="similarity">
    <text evidence="3">Belongs to the metallo-dependent hydrolases superfamily. Allantoinase family.</text>
</comment>
<dbReference type="NCBIfam" id="TIGR03178">
    <property type="entry name" value="allantoinase"/>
    <property type="match status" value="1"/>
</dbReference>
<evidence type="ECO:0000256" key="1">
    <source>
        <dbReference type="ARBA" id="ARBA00001947"/>
    </source>
</evidence>
<keyword evidence="7" id="KW-0378">Hydrolase</keyword>
<dbReference type="InterPro" id="IPR017593">
    <property type="entry name" value="Allantoinase"/>
</dbReference>
<reference evidence="12" key="2">
    <citation type="submission" date="2013-07" db="EMBL/GenBank/DDBJ databases">
        <authorList>
            <consortium name="The Broad Institute Genome Sequencing Platform"/>
            <person name="Cuomo C."/>
            <person name="Litvintseva A."/>
            <person name="Chen Y."/>
            <person name="Heitman J."/>
            <person name="Sun S."/>
            <person name="Springer D."/>
            <person name="Dromer F."/>
            <person name="Young S.K."/>
            <person name="Zeng Q."/>
            <person name="Gargeya S."/>
            <person name="Fitzgerald M."/>
            <person name="Abouelleil A."/>
            <person name="Alvarado L."/>
            <person name="Berlin A.M."/>
            <person name="Chapman S.B."/>
            <person name="Dewar J."/>
            <person name="Goldberg J."/>
            <person name="Griggs A."/>
            <person name="Gujja S."/>
            <person name="Hansen M."/>
            <person name="Howarth C."/>
            <person name="Imamovic A."/>
            <person name="Larimer J."/>
            <person name="McCowan C."/>
            <person name="Murphy C."/>
            <person name="Pearson M."/>
            <person name="Priest M."/>
            <person name="Roberts A."/>
            <person name="Saif S."/>
            <person name="Shea T."/>
            <person name="Sykes S."/>
            <person name="Wortman J."/>
            <person name="Nusbaum C."/>
            <person name="Birren B."/>
        </authorList>
    </citation>
    <scope>NUCLEOTIDE SEQUENCE</scope>
    <source>
        <strain evidence="12">CBS 10737</strain>
    </source>
</reference>
<dbReference type="InterPro" id="IPR050138">
    <property type="entry name" value="DHOase/Allantoinase_Hydrolase"/>
</dbReference>
<feature type="region of interest" description="Disordered" evidence="9">
    <location>
        <begin position="203"/>
        <end position="228"/>
    </location>
</feature>
<evidence type="ECO:0000256" key="2">
    <source>
        <dbReference type="ARBA" id="ARBA00004968"/>
    </source>
</evidence>
<dbReference type="GO" id="GO:0050897">
    <property type="term" value="F:cobalt ion binding"/>
    <property type="evidence" value="ECO:0007669"/>
    <property type="project" value="InterPro"/>
</dbReference>
<evidence type="ECO:0000256" key="5">
    <source>
        <dbReference type="ARBA" id="ARBA00012863"/>
    </source>
</evidence>
<dbReference type="OrthoDB" id="1924787at2759"/>